<evidence type="ECO:0000313" key="13">
    <source>
        <dbReference type="Proteomes" id="UP000783588"/>
    </source>
</evidence>
<evidence type="ECO:0000256" key="9">
    <source>
        <dbReference type="ARBA" id="ARBA00023201"/>
    </source>
</evidence>
<comment type="caution">
    <text evidence="12">The sequence shown here is derived from an EMBL/GenBank/DDBJ whole genome shotgun (WGS) entry which is preliminary data.</text>
</comment>
<keyword evidence="8 10" id="KW-0472">Membrane</keyword>
<dbReference type="Proteomes" id="UP000783588">
    <property type="component" value="Unassembled WGS sequence"/>
</dbReference>
<accession>A0ABS6EQN0</accession>
<protein>
    <submittedName>
        <fullName evidence="12">Cation:proton antiporter</fullName>
    </submittedName>
</protein>
<keyword evidence="9" id="KW-0739">Sodium transport</keyword>
<keyword evidence="3" id="KW-0050">Antiport</keyword>
<keyword evidence="6" id="KW-0915">Sodium</keyword>
<keyword evidence="4 10" id="KW-0812">Transmembrane</keyword>
<name>A0ABS6EQN0_9FIRM</name>
<feature type="transmembrane region" description="Helical" evidence="10">
    <location>
        <begin position="195"/>
        <end position="214"/>
    </location>
</feature>
<evidence type="ECO:0000256" key="3">
    <source>
        <dbReference type="ARBA" id="ARBA00022449"/>
    </source>
</evidence>
<feature type="transmembrane region" description="Helical" evidence="10">
    <location>
        <begin position="373"/>
        <end position="395"/>
    </location>
</feature>
<sequence length="401" mass="42727">MYHKRKKVAGLSYTFLLVLAVILLSTKILGLASGKVNMPQVVGALLAGLILGPSILNIVSVDNTISVISELGVIMLMFSAGLETDLAELKKTGLASFVIALAGVVLPLVCGAGLYLFWFRGEGDPQAVLKAIFVGVILTATSVSITVETLKEMGKLKGRVGTAILGAAVIDDILGIIALTVVSSFTNPDIQIHTVLIKIVLFFVFIAVVGFFVYKYFSHLNNAFNEKMHRRVAIYGLAFCLLLSFASEQFFGVADITGAYFAGLLLCNLPSVRAYVSRKIEICAYMLFSPVFFASVGLKTDLRGLSLSLLVFAILLLLIAILSKIIGCGLSAKLFHFSNHEALSVGIGMVSRGEVALIVAQKGAAFGLVPDSLFGPVILVVIVTTLITPILLKLVMGRKPA</sequence>
<proteinExistence type="predicted"/>
<dbReference type="PANTHER" id="PTHR43562:SF3">
    <property type="entry name" value="SODIUM ION_PROTON EXCHANGER (EUROFUNG)"/>
    <property type="match status" value="1"/>
</dbReference>
<keyword evidence="13" id="KW-1185">Reference proteome</keyword>
<feature type="transmembrane region" description="Helical" evidence="10">
    <location>
        <begin position="304"/>
        <end position="330"/>
    </location>
</feature>
<feature type="transmembrane region" description="Helical" evidence="10">
    <location>
        <begin position="162"/>
        <end position="183"/>
    </location>
</feature>
<feature type="transmembrane region" description="Helical" evidence="10">
    <location>
        <begin position="65"/>
        <end position="82"/>
    </location>
</feature>
<keyword evidence="7" id="KW-0406">Ion transport</keyword>
<evidence type="ECO:0000256" key="1">
    <source>
        <dbReference type="ARBA" id="ARBA00004141"/>
    </source>
</evidence>
<feature type="transmembrane region" description="Helical" evidence="10">
    <location>
        <begin position="94"/>
        <end position="119"/>
    </location>
</feature>
<dbReference type="PANTHER" id="PTHR43562">
    <property type="entry name" value="NAPA-TYPE SODIUM/HYDROGEN ANTIPORTER"/>
    <property type="match status" value="1"/>
</dbReference>
<dbReference type="Pfam" id="PF00999">
    <property type="entry name" value="Na_H_Exchanger"/>
    <property type="match status" value="1"/>
</dbReference>
<evidence type="ECO:0000256" key="8">
    <source>
        <dbReference type="ARBA" id="ARBA00023136"/>
    </source>
</evidence>
<evidence type="ECO:0000313" key="12">
    <source>
        <dbReference type="EMBL" id="MBU5489994.1"/>
    </source>
</evidence>
<gene>
    <name evidence="12" type="ORF">KQI75_05065</name>
</gene>
<feature type="transmembrane region" description="Helical" evidence="10">
    <location>
        <begin position="12"/>
        <end position="29"/>
    </location>
</feature>
<evidence type="ECO:0000256" key="4">
    <source>
        <dbReference type="ARBA" id="ARBA00022692"/>
    </source>
</evidence>
<organism evidence="12 13">
    <name type="scientific">Butyricicoccus intestinisimiae</name>
    <dbReference type="NCBI Taxonomy" id="2841509"/>
    <lineage>
        <taxon>Bacteria</taxon>
        <taxon>Bacillati</taxon>
        <taxon>Bacillota</taxon>
        <taxon>Clostridia</taxon>
        <taxon>Eubacteriales</taxon>
        <taxon>Butyricicoccaceae</taxon>
        <taxon>Butyricicoccus</taxon>
    </lineage>
</organism>
<evidence type="ECO:0000259" key="11">
    <source>
        <dbReference type="Pfam" id="PF00999"/>
    </source>
</evidence>
<comment type="subcellular location">
    <subcellularLocation>
        <location evidence="1">Membrane</location>
        <topology evidence="1">Multi-pass membrane protein</topology>
    </subcellularLocation>
</comment>
<evidence type="ECO:0000256" key="5">
    <source>
        <dbReference type="ARBA" id="ARBA00022989"/>
    </source>
</evidence>
<keyword evidence="5 10" id="KW-1133">Transmembrane helix</keyword>
<evidence type="ECO:0000256" key="7">
    <source>
        <dbReference type="ARBA" id="ARBA00023065"/>
    </source>
</evidence>
<evidence type="ECO:0000256" key="10">
    <source>
        <dbReference type="SAM" id="Phobius"/>
    </source>
</evidence>
<dbReference type="EMBL" id="JAHLQI010000002">
    <property type="protein sequence ID" value="MBU5489994.1"/>
    <property type="molecule type" value="Genomic_DNA"/>
</dbReference>
<evidence type="ECO:0000256" key="6">
    <source>
        <dbReference type="ARBA" id="ARBA00023053"/>
    </source>
</evidence>
<feature type="transmembrane region" description="Helical" evidence="10">
    <location>
        <begin position="234"/>
        <end position="252"/>
    </location>
</feature>
<keyword evidence="2" id="KW-0813">Transport</keyword>
<dbReference type="InterPro" id="IPR006153">
    <property type="entry name" value="Cation/H_exchanger_TM"/>
</dbReference>
<feature type="transmembrane region" description="Helical" evidence="10">
    <location>
        <begin position="131"/>
        <end position="150"/>
    </location>
</feature>
<reference evidence="12 13" key="1">
    <citation type="submission" date="2021-06" db="EMBL/GenBank/DDBJ databases">
        <authorList>
            <person name="Sun Q."/>
            <person name="Li D."/>
        </authorList>
    </citation>
    <scope>NUCLEOTIDE SEQUENCE [LARGE SCALE GENOMIC DNA]</scope>
    <source>
        <strain evidence="12 13">MSJd-7</strain>
    </source>
</reference>
<feature type="transmembrane region" description="Helical" evidence="10">
    <location>
        <begin position="41"/>
        <end position="59"/>
    </location>
</feature>
<evidence type="ECO:0000256" key="2">
    <source>
        <dbReference type="ARBA" id="ARBA00022448"/>
    </source>
</evidence>
<feature type="domain" description="Cation/H+ exchanger transmembrane" evidence="11">
    <location>
        <begin position="24"/>
        <end position="393"/>
    </location>
</feature>